<reference evidence="2" key="1">
    <citation type="submission" date="2020-07" db="EMBL/GenBank/DDBJ databases">
        <title>The High-quality genome of the commercially important snow crab, Chionoecetes opilio.</title>
        <authorList>
            <person name="Jeong J.-H."/>
            <person name="Ryu S."/>
        </authorList>
    </citation>
    <scope>NUCLEOTIDE SEQUENCE</scope>
    <source>
        <strain evidence="2">MADBK_172401_WGS</strain>
        <tissue evidence="2">Digestive gland</tissue>
    </source>
</reference>
<name>A0A8J4YB33_CHIOP</name>
<feature type="region of interest" description="Disordered" evidence="1">
    <location>
        <begin position="859"/>
        <end position="1061"/>
    </location>
</feature>
<sequence>MEVSCAPCPLGPTSLPLSLSAPSSVTTTATITTIPAGKQENTKLYEVSPDSGNGDDLDEFDQVKSPIQISDTKCESKITTLEEAVGKQERESTSLSYSRGSPGRQSSPSSALDARPQGQAREQLCDTAKYEKHEPEMITYMTKKPELFRLNPKPENSARDGPEWQIGMQPELSGKGSRPTRGTYYSPAFNLRPLHSSLLVSCGQPFQCGPFSSPCRAIGNSKKSTEENGIFSLPEGGDDMLDASLFSKSYLLGDNGRACIKPFSLVSTEDTERFRKPVSNCCDTSYSLGVPHQIKIARNPEYPRCLRSRPARRYTNPEVVRKQPTSGGLQTTSCDLMTSPLGQCACVNPGTSHACVPRLSGKSSLGMLNPMFEADYSSKQETHTTVPSLPRKLSLDHESKSKCSGNEDIYTSHPSNSGIFSLHEEPVSTTQSLSRNSREPLRRASEASSGTSSQSHLLLSCTSAEDLTSKSAGSTKKASLPAKLESLSSIMQPQSKKLISKPKAFAPESVLRSLDSMSCAAPGDESTKTQARPPMVTSPEWINLLTPSQEAYTQSLFTPNNLHEELFYPAPYGLKSEVYQNLNAKEADFVLQKPNRKPRSEPLPSLCVSAPTPQRPESPDLQDGIIPPLATEDEEALKEGARESRKASLRERRKSSLDKIHIPNTGEVLDPIINVKIDNFDREEYVKYKKTLSETDSYILARLKFAARDKQISLDSDSSNNSDNRLIPSSQESLKLETMRAKKYHERQTNSALILSDDSPENIHEGKEVVHNNTLQKTKSNSRKKAFFQKDISYGRLRSYKQTLPRQRSLEENETTNKVNSQKAIRKQSLPTEELFGIRRNQHIKKFSLNQLMSPSAKVGASAGGVKFSPVNEDDEAKTPVATVKKKRSSDTSFPSENDEREYIKTNVKSPNTSSETRHHGSKPSRLDNDDAFIAIDGKSLSGDSSLSHYKATSSSGKRNKNIQRRRDKLNNSSHHQHNHYPHHHHTREGDHRRPHRTEHLRRRPRKSSFSPDDDKEEGKKLSAQRSLRRVPREQRGTTESHINLGALLSPPEQENGGDLFTNRRCSHQERQPGEVQPVVPYEPLVDDLTPTTPDDPPAASGATSQYVGGGLQQPQPGEIALVIQGSGIDWHTALTVSSLQAPGLESSMQGCHSRRQARLARGINCELVAREADRFGVSDRGAASIATSALVGAGLVSPENKNLVIDKSKLVILLYRDFGSWTLLQQRGEMCSPQM</sequence>
<feature type="region of interest" description="Disordered" evidence="1">
    <location>
        <begin position="806"/>
        <end position="826"/>
    </location>
</feature>
<evidence type="ECO:0000256" key="1">
    <source>
        <dbReference type="SAM" id="MobiDB-lite"/>
    </source>
</evidence>
<feature type="compositionally biased region" description="Low complexity" evidence="1">
    <location>
        <begin position="96"/>
        <end position="110"/>
    </location>
</feature>
<feature type="compositionally biased region" description="Basic residues" evidence="1">
    <location>
        <begin position="975"/>
        <end position="1007"/>
    </location>
</feature>
<proteinExistence type="predicted"/>
<feature type="compositionally biased region" description="Low complexity" evidence="1">
    <location>
        <begin position="937"/>
        <end position="948"/>
    </location>
</feature>
<dbReference type="EMBL" id="JACEEZ010013560">
    <property type="protein sequence ID" value="KAG0720011.1"/>
    <property type="molecule type" value="Genomic_DNA"/>
</dbReference>
<feature type="region of interest" description="Disordered" evidence="1">
    <location>
        <begin position="145"/>
        <end position="179"/>
    </location>
</feature>
<feature type="region of interest" description="Disordered" evidence="1">
    <location>
        <begin position="376"/>
        <end position="457"/>
    </location>
</feature>
<feature type="region of interest" description="Disordered" evidence="1">
    <location>
        <begin position="80"/>
        <end position="122"/>
    </location>
</feature>
<evidence type="ECO:0000313" key="3">
    <source>
        <dbReference type="Proteomes" id="UP000770661"/>
    </source>
</evidence>
<accession>A0A8J4YB33</accession>
<feature type="region of interest" description="Disordered" evidence="1">
    <location>
        <begin position="1"/>
        <end position="68"/>
    </location>
</feature>
<dbReference type="Proteomes" id="UP000770661">
    <property type="component" value="Unassembled WGS sequence"/>
</dbReference>
<gene>
    <name evidence="2" type="ORF">GWK47_007017</name>
</gene>
<feature type="compositionally biased region" description="Low complexity" evidence="1">
    <location>
        <begin position="11"/>
        <end position="37"/>
    </location>
</feature>
<feature type="compositionally biased region" description="Basic residues" evidence="1">
    <location>
        <begin position="958"/>
        <end position="968"/>
    </location>
</feature>
<organism evidence="2 3">
    <name type="scientific">Chionoecetes opilio</name>
    <name type="common">Atlantic snow crab</name>
    <name type="synonym">Cancer opilio</name>
    <dbReference type="NCBI Taxonomy" id="41210"/>
    <lineage>
        <taxon>Eukaryota</taxon>
        <taxon>Metazoa</taxon>
        <taxon>Ecdysozoa</taxon>
        <taxon>Arthropoda</taxon>
        <taxon>Crustacea</taxon>
        <taxon>Multicrustacea</taxon>
        <taxon>Malacostraca</taxon>
        <taxon>Eumalacostraca</taxon>
        <taxon>Eucarida</taxon>
        <taxon>Decapoda</taxon>
        <taxon>Pleocyemata</taxon>
        <taxon>Brachyura</taxon>
        <taxon>Eubrachyura</taxon>
        <taxon>Majoidea</taxon>
        <taxon>Majidae</taxon>
        <taxon>Chionoecetes</taxon>
    </lineage>
</organism>
<feature type="region of interest" description="Disordered" evidence="1">
    <location>
        <begin position="593"/>
        <end position="654"/>
    </location>
</feature>
<dbReference type="OrthoDB" id="6359157at2759"/>
<feature type="compositionally biased region" description="Basic and acidic residues" evidence="1">
    <location>
        <begin position="637"/>
        <end position="654"/>
    </location>
</feature>
<evidence type="ECO:0000313" key="2">
    <source>
        <dbReference type="EMBL" id="KAG0720011.1"/>
    </source>
</evidence>
<dbReference type="AlphaFoldDB" id="A0A8J4YB33"/>
<keyword evidence="3" id="KW-1185">Reference proteome</keyword>
<feature type="compositionally biased region" description="Basic and acidic residues" evidence="1">
    <location>
        <begin position="436"/>
        <end position="445"/>
    </location>
</feature>
<comment type="caution">
    <text evidence="2">The sequence shown here is derived from an EMBL/GenBank/DDBJ whole genome shotgun (WGS) entry which is preliminary data.</text>
</comment>
<protein>
    <submittedName>
        <fullName evidence="2">Uncharacterized protein</fullName>
    </submittedName>
</protein>
<feature type="compositionally biased region" description="Low complexity" evidence="1">
    <location>
        <begin position="446"/>
        <end position="455"/>
    </location>
</feature>